<evidence type="ECO:0000256" key="1">
    <source>
        <dbReference type="RuleBase" id="RU003707"/>
    </source>
</evidence>
<protein>
    <submittedName>
        <fullName evidence="2">Enoyl-CoA hydratase/isomerase family protein</fullName>
    </submittedName>
</protein>
<dbReference type="OrthoDB" id="4308938at2"/>
<dbReference type="RefSeq" id="WP_120060715.1">
    <property type="nucleotide sequence ID" value="NZ_QYRP01000002.1"/>
</dbReference>
<comment type="similarity">
    <text evidence="1">Belongs to the enoyl-CoA hydratase/isomerase family.</text>
</comment>
<proteinExistence type="inferred from homology"/>
<evidence type="ECO:0000313" key="2">
    <source>
        <dbReference type="EMBL" id="RJS46744.1"/>
    </source>
</evidence>
<dbReference type="Proteomes" id="UP000276542">
    <property type="component" value="Unassembled WGS sequence"/>
</dbReference>
<gene>
    <name evidence="2" type="ORF">D4739_11310</name>
</gene>
<dbReference type="PANTHER" id="PTHR43459:SF1">
    <property type="entry name" value="EG:BACN32G11.4 PROTEIN"/>
    <property type="match status" value="1"/>
</dbReference>
<dbReference type="SUPFAM" id="SSF52096">
    <property type="entry name" value="ClpP/crotonase"/>
    <property type="match status" value="1"/>
</dbReference>
<keyword evidence="3" id="KW-1185">Reference proteome</keyword>
<dbReference type="InterPro" id="IPR029045">
    <property type="entry name" value="ClpP/crotonase-like_dom_sf"/>
</dbReference>
<accession>A0A3A5HFD1</accession>
<reference evidence="3" key="1">
    <citation type="submission" date="2018-09" db="EMBL/GenBank/DDBJ databases">
        <authorList>
            <person name="Zhu H."/>
        </authorList>
    </citation>
    <scope>NUCLEOTIDE SEQUENCE [LARGE SCALE GENOMIC DNA]</scope>
    <source>
        <strain evidence="3">K1W22B-1</strain>
    </source>
</reference>
<dbReference type="InterPro" id="IPR018376">
    <property type="entry name" value="Enoyl-CoA_hyd/isom_CS"/>
</dbReference>
<dbReference type="PANTHER" id="PTHR43459">
    <property type="entry name" value="ENOYL-COA HYDRATASE"/>
    <property type="match status" value="1"/>
</dbReference>
<dbReference type="AlphaFoldDB" id="A0A3A5HFD1"/>
<evidence type="ECO:0000313" key="3">
    <source>
        <dbReference type="Proteomes" id="UP000276542"/>
    </source>
</evidence>
<dbReference type="CDD" id="cd06558">
    <property type="entry name" value="crotonase-like"/>
    <property type="match status" value="1"/>
</dbReference>
<organism evidence="2 3">
    <name type="scientific">Nocardioides cavernaquae</name>
    <dbReference type="NCBI Taxonomy" id="2321396"/>
    <lineage>
        <taxon>Bacteria</taxon>
        <taxon>Bacillati</taxon>
        <taxon>Actinomycetota</taxon>
        <taxon>Actinomycetes</taxon>
        <taxon>Propionibacteriales</taxon>
        <taxon>Nocardioidaceae</taxon>
        <taxon>Nocardioides</taxon>
    </lineage>
</organism>
<dbReference type="GO" id="GO:0016853">
    <property type="term" value="F:isomerase activity"/>
    <property type="evidence" value="ECO:0007669"/>
    <property type="project" value="UniProtKB-KW"/>
</dbReference>
<keyword evidence="2" id="KW-0413">Isomerase</keyword>
<dbReference type="PROSITE" id="PS00166">
    <property type="entry name" value="ENOYL_COA_HYDRATASE"/>
    <property type="match status" value="1"/>
</dbReference>
<dbReference type="InterPro" id="IPR001753">
    <property type="entry name" value="Enoyl-CoA_hydra/iso"/>
</dbReference>
<sequence>MTTTVEVVDDGPVRTLILTGPMTLNALAESTANALHDEILRAERDDSVHALVLTGAGEHFSAGGDAEGVLRANDRPDDDALLRFMRAYQRAAKAVWESPLPIIAAVSGVAYGGAFNLAIACDLVVCSRNARFCQVFLRRGLVPDFGGAFLLPRIVGMQRAKALMLLADEIDAVTAYEYGLVNVVVDTPDEARIHALGLAHRIAADSRLAVSLTKRLIHQSASGSFPSALELEALSQTMVLGSNTARSAFEAFRER</sequence>
<dbReference type="Pfam" id="PF00378">
    <property type="entry name" value="ECH_1"/>
    <property type="match status" value="1"/>
</dbReference>
<comment type="caution">
    <text evidence="2">The sequence shown here is derived from an EMBL/GenBank/DDBJ whole genome shotgun (WGS) entry which is preliminary data.</text>
</comment>
<name>A0A3A5HFD1_9ACTN</name>
<dbReference type="Gene3D" id="3.90.226.10">
    <property type="entry name" value="2-enoyl-CoA Hydratase, Chain A, domain 1"/>
    <property type="match status" value="1"/>
</dbReference>
<dbReference type="EMBL" id="QYRP01000002">
    <property type="protein sequence ID" value="RJS46744.1"/>
    <property type="molecule type" value="Genomic_DNA"/>
</dbReference>